<dbReference type="Proteomes" id="UP000030671">
    <property type="component" value="Unassembled WGS sequence"/>
</dbReference>
<dbReference type="Pfam" id="PF00106">
    <property type="entry name" value="adh_short"/>
    <property type="match status" value="1"/>
</dbReference>
<name>W4JW47_HETIT</name>
<sequence>MESEVRTWLVTGSNRGIGLEYVRQLISSASNIVIATCRNPVTASELQALKDIAIGNLYIHELDVTNPESIDTSLALVKDILDIHGLDYLINNAAVTEGNDLAFSMTMSGLMNSLQANVAGPALISQVYLPYLEKSKRKVIVNMTSGLSSIGLDCGKKNASYSIAKTALNMLTYKQATERHDLISFVIDPGWVKTEMGGEGAVLEPHESVSALLKFAVDATKEHSGKLFKYTGEPLPW</sequence>
<accession>W4JW47</accession>
<dbReference type="eggNOG" id="KOG1611">
    <property type="taxonomic scope" value="Eukaryota"/>
</dbReference>
<dbReference type="SUPFAM" id="SSF51735">
    <property type="entry name" value="NAD(P)-binding Rossmann-fold domains"/>
    <property type="match status" value="1"/>
</dbReference>
<dbReference type="AlphaFoldDB" id="W4JW47"/>
<evidence type="ECO:0008006" key="4">
    <source>
        <dbReference type="Google" id="ProtNLM"/>
    </source>
</evidence>
<organism evidence="2 3">
    <name type="scientific">Heterobasidion irregulare (strain TC 32-1)</name>
    <dbReference type="NCBI Taxonomy" id="747525"/>
    <lineage>
        <taxon>Eukaryota</taxon>
        <taxon>Fungi</taxon>
        <taxon>Dikarya</taxon>
        <taxon>Basidiomycota</taxon>
        <taxon>Agaricomycotina</taxon>
        <taxon>Agaricomycetes</taxon>
        <taxon>Russulales</taxon>
        <taxon>Bondarzewiaceae</taxon>
        <taxon>Heterobasidion</taxon>
        <taxon>Heterobasidion annosum species complex</taxon>
    </lineage>
</organism>
<keyword evidence="1" id="KW-0521">NADP</keyword>
<dbReference type="InterPro" id="IPR036291">
    <property type="entry name" value="NAD(P)-bd_dom_sf"/>
</dbReference>
<dbReference type="OrthoDB" id="9876299at2759"/>
<dbReference type="Gene3D" id="3.40.50.720">
    <property type="entry name" value="NAD(P)-binding Rossmann-like Domain"/>
    <property type="match status" value="1"/>
</dbReference>
<dbReference type="HOGENOM" id="CLU_010194_9_1_1"/>
<dbReference type="RefSeq" id="XP_009549803.1">
    <property type="nucleotide sequence ID" value="XM_009551508.1"/>
</dbReference>
<dbReference type="EMBL" id="KI925462">
    <property type="protein sequence ID" value="ETW77772.1"/>
    <property type="molecule type" value="Genomic_DNA"/>
</dbReference>
<dbReference type="InParanoid" id="W4JW47"/>
<evidence type="ECO:0000313" key="3">
    <source>
        <dbReference type="Proteomes" id="UP000030671"/>
    </source>
</evidence>
<dbReference type="CDD" id="cd05325">
    <property type="entry name" value="carb_red_sniffer_like_SDR_c"/>
    <property type="match status" value="1"/>
</dbReference>
<dbReference type="KEGG" id="hir:HETIRDRAFT_325746"/>
<dbReference type="InterPro" id="IPR052184">
    <property type="entry name" value="SDR_enzymes"/>
</dbReference>
<dbReference type="PANTHER" id="PTHR45458:SF1">
    <property type="entry name" value="SHORT CHAIN DEHYDROGENASE"/>
    <property type="match status" value="1"/>
</dbReference>
<reference evidence="2 3" key="1">
    <citation type="journal article" date="2012" name="New Phytol.">
        <title>Insight into trade-off between wood decay and parasitism from the genome of a fungal forest pathogen.</title>
        <authorList>
            <person name="Olson A."/>
            <person name="Aerts A."/>
            <person name="Asiegbu F."/>
            <person name="Belbahri L."/>
            <person name="Bouzid O."/>
            <person name="Broberg A."/>
            <person name="Canback B."/>
            <person name="Coutinho P.M."/>
            <person name="Cullen D."/>
            <person name="Dalman K."/>
            <person name="Deflorio G."/>
            <person name="van Diepen L.T."/>
            <person name="Dunand C."/>
            <person name="Duplessis S."/>
            <person name="Durling M."/>
            <person name="Gonthier P."/>
            <person name="Grimwood J."/>
            <person name="Fossdal C.G."/>
            <person name="Hansson D."/>
            <person name="Henrissat B."/>
            <person name="Hietala A."/>
            <person name="Himmelstrand K."/>
            <person name="Hoffmeister D."/>
            <person name="Hogberg N."/>
            <person name="James T.Y."/>
            <person name="Karlsson M."/>
            <person name="Kohler A."/>
            <person name="Kues U."/>
            <person name="Lee Y.H."/>
            <person name="Lin Y.C."/>
            <person name="Lind M."/>
            <person name="Lindquist E."/>
            <person name="Lombard V."/>
            <person name="Lucas S."/>
            <person name="Lunden K."/>
            <person name="Morin E."/>
            <person name="Murat C."/>
            <person name="Park J."/>
            <person name="Raffaello T."/>
            <person name="Rouze P."/>
            <person name="Salamov A."/>
            <person name="Schmutz J."/>
            <person name="Solheim H."/>
            <person name="Stahlberg J."/>
            <person name="Velez H."/>
            <person name="de Vries R.P."/>
            <person name="Wiebenga A."/>
            <person name="Woodward S."/>
            <person name="Yakovlev I."/>
            <person name="Garbelotto M."/>
            <person name="Martin F."/>
            <person name="Grigoriev I.V."/>
            <person name="Stenlid J."/>
        </authorList>
    </citation>
    <scope>NUCLEOTIDE SEQUENCE [LARGE SCALE GENOMIC DNA]</scope>
    <source>
        <strain evidence="2 3">TC 32-1</strain>
    </source>
</reference>
<protein>
    <recommendedName>
        <fullName evidence="4">C-factor</fullName>
    </recommendedName>
</protein>
<dbReference type="PANTHER" id="PTHR45458">
    <property type="entry name" value="SHORT-CHAIN DEHYDROGENASE/REDUCTASE SDR"/>
    <property type="match status" value="1"/>
</dbReference>
<dbReference type="GO" id="GO:0016616">
    <property type="term" value="F:oxidoreductase activity, acting on the CH-OH group of donors, NAD or NADP as acceptor"/>
    <property type="evidence" value="ECO:0007669"/>
    <property type="project" value="TreeGrafter"/>
</dbReference>
<dbReference type="InterPro" id="IPR020904">
    <property type="entry name" value="Sc_DH/Rdtase_CS"/>
</dbReference>
<gene>
    <name evidence="2" type="ORF">HETIRDRAFT_325746</name>
</gene>
<proteinExistence type="predicted"/>
<dbReference type="GeneID" id="20671175"/>
<evidence type="ECO:0000256" key="1">
    <source>
        <dbReference type="ARBA" id="ARBA00022857"/>
    </source>
</evidence>
<dbReference type="InterPro" id="IPR002347">
    <property type="entry name" value="SDR_fam"/>
</dbReference>
<dbReference type="PROSITE" id="PS00061">
    <property type="entry name" value="ADH_SHORT"/>
    <property type="match status" value="1"/>
</dbReference>
<evidence type="ECO:0000313" key="2">
    <source>
        <dbReference type="EMBL" id="ETW77772.1"/>
    </source>
</evidence>
<keyword evidence="3" id="KW-1185">Reference proteome</keyword>
<dbReference type="FunCoup" id="W4JW47">
    <property type="interactions" value="95"/>
</dbReference>
<dbReference type="PRINTS" id="PR00081">
    <property type="entry name" value="GDHRDH"/>
</dbReference>